<keyword evidence="6" id="KW-1185">Reference proteome</keyword>
<reference evidence="5 6" key="1">
    <citation type="submission" date="2016-10" db="EMBL/GenBank/DDBJ databases">
        <authorList>
            <person name="de Groot N.N."/>
        </authorList>
    </citation>
    <scope>NUCLEOTIDE SEQUENCE [LARGE SCALE GENOMIC DNA]</scope>
    <source>
        <strain evidence="5 6">DSM 44149</strain>
    </source>
</reference>
<keyword evidence="1" id="KW-0805">Transcription regulation</keyword>
<dbReference type="AlphaFoldDB" id="A0A1G9T2F2"/>
<dbReference type="InterPro" id="IPR018060">
    <property type="entry name" value="HTH_AraC"/>
</dbReference>
<keyword evidence="3" id="KW-0804">Transcription</keyword>
<dbReference type="GO" id="GO:0043565">
    <property type="term" value="F:sequence-specific DNA binding"/>
    <property type="evidence" value="ECO:0007669"/>
    <property type="project" value="InterPro"/>
</dbReference>
<dbReference type="PROSITE" id="PS01124">
    <property type="entry name" value="HTH_ARAC_FAMILY_2"/>
    <property type="match status" value="1"/>
</dbReference>
<protein>
    <submittedName>
        <fullName evidence="5">Helix-turn-helix domain-containing protein</fullName>
    </submittedName>
</protein>
<proteinExistence type="predicted"/>
<gene>
    <name evidence="5" type="ORF">SAMN04489726_1525</name>
</gene>
<name>A0A1G9T2F2_ALLAB</name>
<dbReference type="PANTHER" id="PTHR46796">
    <property type="entry name" value="HTH-TYPE TRANSCRIPTIONAL ACTIVATOR RHAS-RELATED"/>
    <property type="match status" value="1"/>
</dbReference>
<evidence type="ECO:0000256" key="1">
    <source>
        <dbReference type="ARBA" id="ARBA00023015"/>
    </source>
</evidence>
<feature type="domain" description="HTH araC/xylS-type" evidence="4">
    <location>
        <begin position="156"/>
        <end position="257"/>
    </location>
</feature>
<accession>A0A1G9T2F2</accession>
<dbReference type="Pfam" id="PF12833">
    <property type="entry name" value="HTH_18"/>
    <property type="match status" value="1"/>
</dbReference>
<dbReference type="STRING" id="211114.SAMN04489726_1525"/>
<dbReference type="SUPFAM" id="SSF46689">
    <property type="entry name" value="Homeodomain-like"/>
    <property type="match status" value="1"/>
</dbReference>
<dbReference type="EMBL" id="LT629701">
    <property type="protein sequence ID" value="SDM41924.1"/>
    <property type="molecule type" value="Genomic_DNA"/>
</dbReference>
<dbReference type="GO" id="GO:0003700">
    <property type="term" value="F:DNA-binding transcription factor activity"/>
    <property type="evidence" value="ECO:0007669"/>
    <property type="project" value="InterPro"/>
</dbReference>
<dbReference type="PANTHER" id="PTHR46796:SF15">
    <property type="entry name" value="BLL1074 PROTEIN"/>
    <property type="match status" value="1"/>
</dbReference>
<organism evidence="5 6">
    <name type="scientific">Allokutzneria albata</name>
    <name type="common">Kibdelosporangium albatum</name>
    <dbReference type="NCBI Taxonomy" id="211114"/>
    <lineage>
        <taxon>Bacteria</taxon>
        <taxon>Bacillati</taxon>
        <taxon>Actinomycetota</taxon>
        <taxon>Actinomycetes</taxon>
        <taxon>Pseudonocardiales</taxon>
        <taxon>Pseudonocardiaceae</taxon>
        <taxon>Allokutzneria</taxon>
    </lineage>
</organism>
<dbReference type="Gene3D" id="1.10.10.60">
    <property type="entry name" value="Homeodomain-like"/>
    <property type="match status" value="1"/>
</dbReference>
<sequence>MSLFVHVPPEPLRPLVSAAHGYHVPANPTGLHRGLPSRHLTFVVDLLAPLRVDGPSGTTAAHGLVGGLHTRPALIDASRPQEGLQYGLTPLGSTTLLGLPAGELLDQVLDLGQIFGPGAMLLVERLHHTATWADRFALLDEALLSRLGDRPAALPPEVVEAWRVIFDSDGRVRVDSLAEHVGWSRRHLAGRLRAATGLTPKQAARIARFEAARRLLTAPRAPQLADIAHRCGFADQSHLAREWRALAGCSVGQWLSDEFPFLQDEAPGQWAGSPS</sequence>
<evidence type="ECO:0000256" key="3">
    <source>
        <dbReference type="ARBA" id="ARBA00023163"/>
    </source>
</evidence>
<dbReference type="RefSeq" id="WP_231950676.1">
    <property type="nucleotide sequence ID" value="NZ_JOEF01000041.1"/>
</dbReference>
<dbReference type="InterPro" id="IPR009057">
    <property type="entry name" value="Homeodomain-like_sf"/>
</dbReference>
<keyword evidence="2" id="KW-0238">DNA-binding</keyword>
<dbReference type="InterPro" id="IPR050204">
    <property type="entry name" value="AraC_XylS_family_regulators"/>
</dbReference>
<evidence type="ECO:0000313" key="6">
    <source>
        <dbReference type="Proteomes" id="UP000183376"/>
    </source>
</evidence>
<evidence type="ECO:0000313" key="5">
    <source>
        <dbReference type="EMBL" id="SDM41924.1"/>
    </source>
</evidence>
<dbReference type="SMART" id="SM00342">
    <property type="entry name" value="HTH_ARAC"/>
    <property type="match status" value="1"/>
</dbReference>
<evidence type="ECO:0000256" key="2">
    <source>
        <dbReference type="ARBA" id="ARBA00023125"/>
    </source>
</evidence>
<evidence type="ECO:0000259" key="4">
    <source>
        <dbReference type="PROSITE" id="PS01124"/>
    </source>
</evidence>
<dbReference type="Proteomes" id="UP000183376">
    <property type="component" value="Chromosome I"/>
</dbReference>
<dbReference type="eggNOG" id="COG2207">
    <property type="taxonomic scope" value="Bacteria"/>
</dbReference>